<dbReference type="GO" id="GO:0015020">
    <property type="term" value="F:glucuronosyltransferase activity"/>
    <property type="evidence" value="ECO:0007669"/>
    <property type="project" value="UniProtKB-EC"/>
</dbReference>
<organism evidence="13 14">
    <name type="scientific">Steinernema hermaphroditum</name>
    <dbReference type="NCBI Taxonomy" id="289476"/>
    <lineage>
        <taxon>Eukaryota</taxon>
        <taxon>Metazoa</taxon>
        <taxon>Ecdysozoa</taxon>
        <taxon>Nematoda</taxon>
        <taxon>Chromadorea</taxon>
        <taxon>Rhabditida</taxon>
        <taxon>Tylenchina</taxon>
        <taxon>Panagrolaimomorpha</taxon>
        <taxon>Strongyloidoidea</taxon>
        <taxon>Steinernematidae</taxon>
        <taxon>Steinernema</taxon>
    </lineage>
</organism>
<proteinExistence type="inferred from homology"/>
<dbReference type="PANTHER" id="PTHR48043">
    <property type="entry name" value="EG:EG0003.4 PROTEIN-RELATED"/>
    <property type="match status" value="1"/>
</dbReference>
<keyword evidence="8 12" id="KW-0472">Membrane</keyword>
<accession>A0AA39HFZ5</accession>
<evidence type="ECO:0000256" key="5">
    <source>
        <dbReference type="ARBA" id="ARBA00022692"/>
    </source>
</evidence>
<keyword evidence="5 12" id="KW-0812">Transmembrane</keyword>
<dbReference type="CDD" id="cd03784">
    <property type="entry name" value="GT1_Gtf-like"/>
    <property type="match status" value="1"/>
</dbReference>
<dbReference type="SUPFAM" id="SSF53756">
    <property type="entry name" value="UDP-Glycosyltransferase/glycogen phosphorylase"/>
    <property type="match status" value="1"/>
</dbReference>
<evidence type="ECO:0000256" key="7">
    <source>
        <dbReference type="ARBA" id="ARBA00022989"/>
    </source>
</evidence>
<sequence>MELTSSMLVLSLFVLVLVAEGGDVLFGGMHASRSHIGSMMPLALRLARDNHSVHFFESYTLLDPFPFPPSITSHLFKLPGDLVYSRQVLGLMWTRSYAPDVMSQLHTTGDNAFLDILDTHPQKFYGLMNATWDLHVVDELFGLASMGIALRHFEEKHTPYIIQSTTSTIQCYTWQMGLGRPVYHRPSMWFPNGDDLHFDPSLFWMRLRAAIRGVHAFVTSDFLPQKNAVFGMRAVGIEDFSFFRLWHLKSFNFVEDLATWVFPAAVSNEIKNVGRSCKKVKKLGAEFSEFVEDPNSKGTIFVAFGTNVLWEFAPEYIVDAFFDTLDRLSEYRVIFTYNGPKRNRTIPAHMKIVSWSPQLELLSHPKTKVYVTHGGLKSVKEAICTATPLVVFPLFAEQTYNAATVLKMGFARSLNKYTVDEKKLYDAIVDVLENPKYTVAVEKYSRMFTDLPMEALDEGAFFAKRAMRLKTRTPYFKIEGAKLSWAESLYVVFAVGLLVLWTVLSF</sequence>
<comment type="caution">
    <text evidence="13">The sequence shown here is derived from an EMBL/GenBank/DDBJ whole genome shotgun (WGS) entry which is preliminary data.</text>
</comment>
<dbReference type="EC" id="2.4.1.17" evidence="12"/>
<evidence type="ECO:0000256" key="12">
    <source>
        <dbReference type="RuleBase" id="RU362059"/>
    </source>
</evidence>
<dbReference type="InterPro" id="IPR035595">
    <property type="entry name" value="UDP_glycos_trans_CS"/>
</dbReference>
<dbReference type="PROSITE" id="PS00375">
    <property type="entry name" value="UDPGT"/>
    <property type="match status" value="1"/>
</dbReference>
<gene>
    <name evidence="13" type="ORF">QR680_017831</name>
</gene>
<name>A0AA39HFZ5_9BILA</name>
<keyword evidence="4 11" id="KW-0808">Transferase</keyword>
<feature type="transmembrane region" description="Helical" evidence="12">
    <location>
        <begin position="483"/>
        <end position="504"/>
    </location>
</feature>
<evidence type="ECO:0000256" key="6">
    <source>
        <dbReference type="ARBA" id="ARBA00022729"/>
    </source>
</evidence>
<evidence type="ECO:0000256" key="3">
    <source>
        <dbReference type="ARBA" id="ARBA00022676"/>
    </source>
</evidence>
<keyword evidence="6 12" id="KW-0732">Signal</keyword>
<comment type="subcellular location">
    <subcellularLocation>
        <location evidence="1 12">Membrane</location>
        <topology evidence="1 12">Single-pass membrane protein</topology>
    </subcellularLocation>
</comment>
<evidence type="ECO:0000256" key="9">
    <source>
        <dbReference type="ARBA" id="ARBA00023180"/>
    </source>
</evidence>
<keyword evidence="7 12" id="KW-1133">Transmembrane helix</keyword>
<dbReference type="Pfam" id="PF00201">
    <property type="entry name" value="UDPGT"/>
    <property type="match status" value="1"/>
</dbReference>
<dbReference type="AlphaFoldDB" id="A0AA39HFZ5"/>
<evidence type="ECO:0000256" key="10">
    <source>
        <dbReference type="ARBA" id="ARBA00047475"/>
    </source>
</evidence>
<dbReference type="GO" id="GO:0016020">
    <property type="term" value="C:membrane"/>
    <property type="evidence" value="ECO:0007669"/>
    <property type="project" value="UniProtKB-SubCell"/>
</dbReference>
<evidence type="ECO:0000313" key="14">
    <source>
        <dbReference type="Proteomes" id="UP001175271"/>
    </source>
</evidence>
<dbReference type="Gene3D" id="3.40.50.2000">
    <property type="entry name" value="Glycogen Phosphorylase B"/>
    <property type="match status" value="1"/>
</dbReference>
<comment type="catalytic activity">
    <reaction evidence="10 12">
        <text>glucuronate acceptor + UDP-alpha-D-glucuronate = acceptor beta-D-glucuronoside + UDP + H(+)</text>
        <dbReference type="Rhea" id="RHEA:21032"/>
        <dbReference type="ChEBI" id="CHEBI:15378"/>
        <dbReference type="ChEBI" id="CHEBI:58052"/>
        <dbReference type="ChEBI" id="CHEBI:58223"/>
        <dbReference type="ChEBI" id="CHEBI:132367"/>
        <dbReference type="ChEBI" id="CHEBI:132368"/>
        <dbReference type="EC" id="2.4.1.17"/>
    </reaction>
</comment>
<reference evidence="13" key="1">
    <citation type="submission" date="2023-06" db="EMBL/GenBank/DDBJ databases">
        <title>Genomic analysis of the entomopathogenic nematode Steinernema hermaphroditum.</title>
        <authorList>
            <person name="Schwarz E.M."/>
            <person name="Heppert J.K."/>
            <person name="Baniya A."/>
            <person name="Schwartz H.T."/>
            <person name="Tan C.-H."/>
            <person name="Antoshechkin I."/>
            <person name="Sternberg P.W."/>
            <person name="Goodrich-Blair H."/>
            <person name="Dillman A.R."/>
        </authorList>
    </citation>
    <scope>NUCLEOTIDE SEQUENCE</scope>
    <source>
        <strain evidence="13">PS9179</strain>
        <tissue evidence="13">Whole animal</tissue>
    </source>
</reference>
<dbReference type="PANTHER" id="PTHR48043:SF145">
    <property type="entry name" value="FI06409P-RELATED"/>
    <property type="match status" value="1"/>
</dbReference>
<dbReference type="InterPro" id="IPR002213">
    <property type="entry name" value="UDP_glucos_trans"/>
</dbReference>
<evidence type="ECO:0000256" key="11">
    <source>
        <dbReference type="RuleBase" id="RU003718"/>
    </source>
</evidence>
<dbReference type="InterPro" id="IPR050271">
    <property type="entry name" value="UDP-glycosyltransferase"/>
</dbReference>
<keyword evidence="9" id="KW-0325">Glycoprotein</keyword>
<evidence type="ECO:0000313" key="13">
    <source>
        <dbReference type="EMBL" id="KAK0405156.1"/>
    </source>
</evidence>
<evidence type="ECO:0000256" key="1">
    <source>
        <dbReference type="ARBA" id="ARBA00004167"/>
    </source>
</evidence>
<protein>
    <recommendedName>
        <fullName evidence="12">UDP-glucuronosyltransferase</fullName>
        <ecNumber evidence="12">2.4.1.17</ecNumber>
    </recommendedName>
</protein>
<comment type="similarity">
    <text evidence="2 11">Belongs to the UDP-glycosyltransferase family.</text>
</comment>
<evidence type="ECO:0000256" key="2">
    <source>
        <dbReference type="ARBA" id="ARBA00009995"/>
    </source>
</evidence>
<dbReference type="Proteomes" id="UP001175271">
    <property type="component" value="Unassembled WGS sequence"/>
</dbReference>
<dbReference type="FunFam" id="3.40.50.2000:FF:000118">
    <property type="entry name" value="UDP-glucuronosyltransferase"/>
    <property type="match status" value="1"/>
</dbReference>
<feature type="signal peptide" evidence="12">
    <location>
        <begin position="1"/>
        <end position="21"/>
    </location>
</feature>
<evidence type="ECO:0000256" key="8">
    <source>
        <dbReference type="ARBA" id="ARBA00023136"/>
    </source>
</evidence>
<keyword evidence="14" id="KW-1185">Reference proteome</keyword>
<evidence type="ECO:0000256" key="4">
    <source>
        <dbReference type="ARBA" id="ARBA00022679"/>
    </source>
</evidence>
<feature type="chain" id="PRO_5041488514" description="UDP-glucuronosyltransferase" evidence="12">
    <location>
        <begin position="22"/>
        <end position="506"/>
    </location>
</feature>
<dbReference type="EMBL" id="JAUCMV010000004">
    <property type="protein sequence ID" value="KAK0405156.1"/>
    <property type="molecule type" value="Genomic_DNA"/>
</dbReference>
<keyword evidence="3 11" id="KW-0328">Glycosyltransferase</keyword>